<organism evidence="5 6">
    <name type="scientific">Trifolium subterraneum</name>
    <name type="common">Subterranean clover</name>
    <dbReference type="NCBI Taxonomy" id="3900"/>
    <lineage>
        <taxon>Eukaryota</taxon>
        <taxon>Viridiplantae</taxon>
        <taxon>Streptophyta</taxon>
        <taxon>Embryophyta</taxon>
        <taxon>Tracheophyta</taxon>
        <taxon>Spermatophyta</taxon>
        <taxon>Magnoliopsida</taxon>
        <taxon>eudicotyledons</taxon>
        <taxon>Gunneridae</taxon>
        <taxon>Pentapetalae</taxon>
        <taxon>rosids</taxon>
        <taxon>fabids</taxon>
        <taxon>Fabales</taxon>
        <taxon>Fabaceae</taxon>
        <taxon>Papilionoideae</taxon>
        <taxon>50 kb inversion clade</taxon>
        <taxon>NPAAA clade</taxon>
        <taxon>Hologalegina</taxon>
        <taxon>IRL clade</taxon>
        <taxon>Trifolieae</taxon>
        <taxon>Trifolium</taxon>
    </lineage>
</organism>
<evidence type="ECO:0000256" key="3">
    <source>
        <dbReference type="PROSITE-ProRule" id="PRU00176"/>
    </source>
</evidence>
<dbReference type="GO" id="GO:0003723">
    <property type="term" value="F:RNA binding"/>
    <property type="evidence" value="ECO:0007669"/>
    <property type="project" value="UniProtKB-UniRule"/>
</dbReference>
<evidence type="ECO:0000259" key="4">
    <source>
        <dbReference type="PROSITE" id="PS50102"/>
    </source>
</evidence>
<evidence type="ECO:0000313" key="5">
    <source>
        <dbReference type="EMBL" id="GAU36910.1"/>
    </source>
</evidence>
<evidence type="ECO:0000313" key="6">
    <source>
        <dbReference type="Proteomes" id="UP000242715"/>
    </source>
</evidence>
<dbReference type="PANTHER" id="PTHR24012">
    <property type="entry name" value="RNA BINDING PROTEIN"/>
    <property type="match status" value="1"/>
</dbReference>
<dbReference type="InterPro" id="IPR012677">
    <property type="entry name" value="Nucleotide-bd_a/b_plait_sf"/>
</dbReference>
<evidence type="ECO:0000256" key="2">
    <source>
        <dbReference type="ARBA" id="ARBA00022884"/>
    </source>
</evidence>
<keyword evidence="2 3" id="KW-0694">RNA-binding</keyword>
<dbReference type="EMBL" id="DF973646">
    <property type="protein sequence ID" value="GAU36910.1"/>
    <property type="molecule type" value="Genomic_DNA"/>
</dbReference>
<keyword evidence="6" id="KW-1185">Reference proteome</keyword>
<protein>
    <recommendedName>
        <fullName evidence="4">RRM domain-containing protein</fullName>
    </recommendedName>
</protein>
<feature type="domain" description="RRM" evidence="4">
    <location>
        <begin position="57"/>
        <end position="141"/>
    </location>
</feature>
<dbReference type="SMART" id="SM00360">
    <property type="entry name" value="RRM"/>
    <property type="match status" value="1"/>
</dbReference>
<evidence type="ECO:0000256" key="1">
    <source>
        <dbReference type="ARBA" id="ARBA00022737"/>
    </source>
</evidence>
<keyword evidence="1" id="KW-0677">Repeat</keyword>
<name>A0A2Z6NKB6_TRISU</name>
<dbReference type="Pfam" id="PF00076">
    <property type="entry name" value="RRM_1"/>
    <property type="match status" value="1"/>
</dbReference>
<dbReference type="InterPro" id="IPR000504">
    <property type="entry name" value="RRM_dom"/>
</dbReference>
<dbReference type="SUPFAM" id="SSF54928">
    <property type="entry name" value="RNA-binding domain, RBD"/>
    <property type="match status" value="1"/>
</dbReference>
<sequence length="148" mass="16153">MTPTYGCITCTCGPSCGDRKSPPPDYYPAFFPLPGNHLIPNLHWPIVEELNAKSDDKTLMVTNITHELNNKDTDFLNLFKPFGEVCSATLAPATRDLRIRGGYGFVTFVNKEDAQKAMDTLNGSAELGGDKGTLAVNWASAIKKPAYI</sequence>
<dbReference type="Proteomes" id="UP000242715">
    <property type="component" value="Unassembled WGS sequence"/>
</dbReference>
<dbReference type="AlphaFoldDB" id="A0A2Z6NKB6"/>
<proteinExistence type="predicted"/>
<reference evidence="6" key="1">
    <citation type="journal article" date="2017" name="Front. Plant Sci.">
        <title>Climate Clever Clovers: New Paradigm to Reduce the Environmental Footprint of Ruminants by Breeding Low Methanogenic Forages Utilizing Haplotype Variation.</title>
        <authorList>
            <person name="Kaur P."/>
            <person name="Appels R."/>
            <person name="Bayer P.E."/>
            <person name="Keeble-Gagnere G."/>
            <person name="Wang J."/>
            <person name="Hirakawa H."/>
            <person name="Shirasawa K."/>
            <person name="Vercoe P."/>
            <person name="Stefanova K."/>
            <person name="Durmic Z."/>
            <person name="Nichols P."/>
            <person name="Revell C."/>
            <person name="Isobe S.N."/>
            <person name="Edwards D."/>
            <person name="Erskine W."/>
        </authorList>
    </citation>
    <scope>NUCLEOTIDE SEQUENCE [LARGE SCALE GENOMIC DNA]</scope>
    <source>
        <strain evidence="6">cv. Daliak</strain>
    </source>
</reference>
<dbReference type="InterPro" id="IPR035979">
    <property type="entry name" value="RBD_domain_sf"/>
</dbReference>
<dbReference type="OrthoDB" id="446113at2759"/>
<dbReference type="Gene3D" id="3.30.70.330">
    <property type="match status" value="1"/>
</dbReference>
<dbReference type="PROSITE" id="PS50102">
    <property type="entry name" value="RRM"/>
    <property type="match status" value="1"/>
</dbReference>
<gene>
    <name evidence="5" type="ORF">TSUD_331830</name>
</gene>
<accession>A0A2Z6NKB6</accession>